<accession>A0AAD5MIT7</accession>
<evidence type="ECO:0000313" key="2">
    <source>
        <dbReference type="EMBL" id="KAJ1348409.1"/>
    </source>
</evidence>
<keyword evidence="3" id="KW-1185">Reference proteome</keyword>
<name>A0AAD5MIT7_PARTN</name>
<dbReference type="Proteomes" id="UP001196413">
    <property type="component" value="Unassembled WGS sequence"/>
</dbReference>
<reference evidence="2" key="1">
    <citation type="submission" date="2021-06" db="EMBL/GenBank/DDBJ databases">
        <title>Parelaphostrongylus tenuis whole genome reference sequence.</title>
        <authorList>
            <person name="Garwood T.J."/>
            <person name="Larsen P.A."/>
            <person name="Fountain-Jones N.M."/>
            <person name="Garbe J.R."/>
            <person name="Macchietto M.G."/>
            <person name="Kania S.A."/>
            <person name="Gerhold R.W."/>
            <person name="Richards J.E."/>
            <person name="Wolf T.M."/>
        </authorList>
    </citation>
    <scope>NUCLEOTIDE SEQUENCE</scope>
    <source>
        <strain evidence="2">MNPRO001-30</strain>
        <tissue evidence="2">Meninges</tissue>
    </source>
</reference>
<feature type="signal peptide" evidence="1">
    <location>
        <begin position="1"/>
        <end position="23"/>
    </location>
</feature>
<feature type="chain" id="PRO_5042188573" evidence="1">
    <location>
        <begin position="24"/>
        <end position="129"/>
    </location>
</feature>
<sequence length="129" mass="13937">MMAGLSLIVTVISLLATMLAVLGCGVMPVGQESTRTFKVTGLTTLPVAVVYSSTAGIQNPGIATNEEGARRFVERLVMQTVFDILERQARSALLPDPVISTILGQVRVQITYKPLNCELVVSQMRCSRQ</sequence>
<protein>
    <submittedName>
        <fullName evidence="2">Uncharacterized protein</fullName>
    </submittedName>
</protein>
<dbReference type="EMBL" id="JAHQIW010000498">
    <property type="protein sequence ID" value="KAJ1348409.1"/>
    <property type="molecule type" value="Genomic_DNA"/>
</dbReference>
<keyword evidence="1" id="KW-0732">Signal</keyword>
<organism evidence="2 3">
    <name type="scientific">Parelaphostrongylus tenuis</name>
    <name type="common">Meningeal worm</name>
    <dbReference type="NCBI Taxonomy" id="148309"/>
    <lineage>
        <taxon>Eukaryota</taxon>
        <taxon>Metazoa</taxon>
        <taxon>Ecdysozoa</taxon>
        <taxon>Nematoda</taxon>
        <taxon>Chromadorea</taxon>
        <taxon>Rhabditida</taxon>
        <taxon>Rhabditina</taxon>
        <taxon>Rhabditomorpha</taxon>
        <taxon>Strongyloidea</taxon>
        <taxon>Metastrongylidae</taxon>
        <taxon>Parelaphostrongylus</taxon>
    </lineage>
</organism>
<dbReference type="AlphaFoldDB" id="A0AAD5MIT7"/>
<proteinExistence type="predicted"/>
<gene>
    <name evidence="2" type="ORF">KIN20_003704</name>
</gene>
<evidence type="ECO:0000313" key="3">
    <source>
        <dbReference type="Proteomes" id="UP001196413"/>
    </source>
</evidence>
<comment type="caution">
    <text evidence="2">The sequence shown here is derived from an EMBL/GenBank/DDBJ whole genome shotgun (WGS) entry which is preliminary data.</text>
</comment>
<evidence type="ECO:0000256" key="1">
    <source>
        <dbReference type="SAM" id="SignalP"/>
    </source>
</evidence>